<name>A0A1Y2HDL1_9FUNG</name>
<dbReference type="Gene3D" id="3.40.50.1820">
    <property type="entry name" value="alpha/beta hydrolase"/>
    <property type="match status" value="1"/>
</dbReference>
<evidence type="ECO:0000313" key="7">
    <source>
        <dbReference type="Proteomes" id="UP000193411"/>
    </source>
</evidence>
<dbReference type="GO" id="GO:0016042">
    <property type="term" value="P:lipid catabolic process"/>
    <property type="evidence" value="ECO:0007669"/>
    <property type="project" value="UniProtKB-KW"/>
</dbReference>
<dbReference type="GO" id="GO:0003847">
    <property type="term" value="F:1-alkyl-2-acetylglycerophosphocholine esterase activity"/>
    <property type="evidence" value="ECO:0007669"/>
    <property type="project" value="UniProtKB-EC"/>
</dbReference>
<evidence type="ECO:0000256" key="2">
    <source>
        <dbReference type="ARBA" id="ARBA00022801"/>
    </source>
</evidence>
<dbReference type="EC" id="3.1.1.47" evidence="1"/>
<dbReference type="SUPFAM" id="SSF53474">
    <property type="entry name" value="alpha/beta-Hydrolases"/>
    <property type="match status" value="1"/>
</dbReference>
<protein>
    <recommendedName>
        <fullName evidence="1">1-alkyl-2-acetylglycerophosphocholine esterase</fullName>
        <ecNumber evidence="1">3.1.1.47</ecNumber>
    </recommendedName>
</protein>
<dbReference type="Pfam" id="PF03403">
    <property type="entry name" value="PAF-AH_p_II"/>
    <property type="match status" value="1"/>
</dbReference>
<organism evidence="6 7">
    <name type="scientific">Catenaria anguillulae PL171</name>
    <dbReference type="NCBI Taxonomy" id="765915"/>
    <lineage>
        <taxon>Eukaryota</taxon>
        <taxon>Fungi</taxon>
        <taxon>Fungi incertae sedis</taxon>
        <taxon>Blastocladiomycota</taxon>
        <taxon>Blastocladiomycetes</taxon>
        <taxon>Blastocladiales</taxon>
        <taxon>Catenariaceae</taxon>
        <taxon>Catenaria</taxon>
    </lineage>
</organism>
<keyword evidence="2 6" id="KW-0378">Hydrolase</keyword>
<reference evidence="6 7" key="1">
    <citation type="submission" date="2016-07" db="EMBL/GenBank/DDBJ databases">
        <title>Pervasive Adenine N6-methylation of Active Genes in Fungi.</title>
        <authorList>
            <consortium name="DOE Joint Genome Institute"/>
            <person name="Mondo S.J."/>
            <person name="Dannebaum R.O."/>
            <person name="Kuo R.C."/>
            <person name="Labutti K."/>
            <person name="Haridas S."/>
            <person name="Kuo A."/>
            <person name="Salamov A."/>
            <person name="Ahrendt S.R."/>
            <person name="Lipzen A."/>
            <person name="Sullivan W."/>
            <person name="Andreopoulos W.B."/>
            <person name="Clum A."/>
            <person name="Lindquist E."/>
            <person name="Daum C."/>
            <person name="Ramamoorthy G.K."/>
            <person name="Gryganskyi A."/>
            <person name="Culley D."/>
            <person name="Magnuson J.K."/>
            <person name="James T.Y."/>
            <person name="O'Malley M.A."/>
            <person name="Stajich J.E."/>
            <person name="Spatafora J.W."/>
            <person name="Visel A."/>
            <person name="Grigoriev I.V."/>
        </authorList>
    </citation>
    <scope>NUCLEOTIDE SEQUENCE [LARGE SCALE GENOMIC DNA]</scope>
    <source>
        <strain evidence="6 7">PL171</strain>
    </source>
</reference>
<dbReference type="STRING" id="765915.A0A1Y2HDL1"/>
<dbReference type="OrthoDB" id="2363873at2759"/>
<evidence type="ECO:0000313" key="6">
    <source>
        <dbReference type="EMBL" id="ORZ32084.1"/>
    </source>
</evidence>
<keyword evidence="4" id="KW-0443">Lipid metabolism</keyword>
<evidence type="ECO:0000256" key="5">
    <source>
        <dbReference type="SAM" id="MobiDB-lite"/>
    </source>
</evidence>
<proteinExistence type="predicted"/>
<comment type="caution">
    <text evidence="6">The sequence shown here is derived from an EMBL/GenBank/DDBJ whole genome shotgun (WGS) entry which is preliminary data.</text>
</comment>
<evidence type="ECO:0000256" key="4">
    <source>
        <dbReference type="ARBA" id="ARBA00023098"/>
    </source>
</evidence>
<feature type="compositionally biased region" description="Low complexity" evidence="5">
    <location>
        <begin position="276"/>
        <end position="285"/>
    </location>
</feature>
<keyword evidence="7" id="KW-1185">Reference proteome</keyword>
<dbReference type="Proteomes" id="UP000193411">
    <property type="component" value="Unassembled WGS sequence"/>
</dbReference>
<keyword evidence="3" id="KW-0442">Lipid degradation</keyword>
<dbReference type="AlphaFoldDB" id="A0A1Y2HDL1"/>
<accession>A0A1Y2HDL1</accession>
<dbReference type="PANTHER" id="PTHR10272:SF0">
    <property type="entry name" value="PLATELET-ACTIVATING FACTOR ACETYLHYDROLASE"/>
    <property type="match status" value="1"/>
</dbReference>
<evidence type="ECO:0000256" key="3">
    <source>
        <dbReference type="ARBA" id="ARBA00022963"/>
    </source>
</evidence>
<sequence>MVVSPKFPALSGPLPVGITDIEWAHAFPAVGHPDRTNYKLATDVESLLVRVFYPADPEQVAQGKTTHPKWLSSSEAQGYGDFVRMPSLIAKPIMSAAFFGTKVPAHLHARLSPPIASQCPATLPVVVFSHGLGGCKSTYQYFCSDLASRGLVVLAVEHRDRSACISVESTAPNAASTRTFNYQRMSLDSPPPPEVVATRHAQVAHRVTEVMRTVDLAVRLQAGNVPDNWLAGAPSPSPFAGFKGRLDLDNLIMAGHSFGAATSIATLQDQHERESSSTSSPAPAEAKPRFMTGLLMDPWMMPIDFKRPVSVPVLISSSETFHWRANSHAMATFAKSITWICME</sequence>
<feature type="region of interest" description="Disordered" evidence="5">
    <location>
        <begin position="267"/>
        <end position="287"/>
    </location>
</feature>
<dbReference type="EMBL" id="MCFL01000051">
    <property type="protein sequence ID" value="ORZ32084.1"/>
    <property type="molecule type" value="Genomic_DNA"/>
</dbReference>
<dbReference type="PANTHER" id="PTHR10272">
    <property type="entry name" value="PLATELET-ACTIVATING FACTOR ACETYLHYDROLASE"/>
    <property type="match status" value="1"/>
</dbReference>
<gene>
    <name evidence="6" type="ORF">BCR44DRAFT_1254717</name>
</gene>
<evidence type="ECO:0000256" key="1">
    <source>
        <dbReference type="ARBA" id="ARBA00013201"/>
    </source>
</evidence>
<dbReference type="InterPro" id="IPR029058">
    <property type="entry name" value="AB_hydrolase_fold"/>
</dbReference>